<feature type="compositionally biased region" description="Pro residues" evidence="1">
    <location>
        <begin position="303"/>
        <end position="312"/>
    </location>
</feature>
<dbReference type="AlphaFoldDB" id="A0A423TVF7"/>
<feature type="compositionally biased region" description="Pro residues" evidence="1">
    <location>
        <begin position="452"/>
        <end position="464"/>
    </location>
</feature>
<reference evidence="2 3" key="2">
    <citation type="submission" date="2019-01" db="EMBL/GenBank/DDBJ databases">
        <title>The decoding of complex shrimp genome reveals the adaptation for benthos swimmer, frequently molting mechanism and breeding impact on genome.</title>
        <authorList>
            <person name="Sun Y."/>
            <person name="Gao Y."/>
            <person name="Yu Y."/>
        </authorList>
    </citation>
    <scope>NUCLEOTIDE SEQUENCE [LARGE SCALE GENOMIC DNA]</scope>
    <source>
        <tissue evidence="2">Muscle</tissue>
    </source>
</reference>
<feature type="compositionally biased region" description="Low complexity" evidence="1">
    <location>
        <begin position="236"/>
        <end position="247"/>
    </location>
</feature>
<feature type="compositionally biased region" description="Low complexity" evidence="1">
    <location>
        <begin position="206"/>
        <end position="218"/>
    </location>
</feature>
<evidence type="ECO:0000313" key="2">
    <source>
        <dbReference type="EMBL" id="ROT80446.1"/>
    </source>
</evidence>
<organism evidence="2 3">
    <name type="scientific">Penaeus vannamei</name>
    <name type="common">Whiteleg shrimp</name>
    <name type="synonym">Litopenaeus vannamei</name>
    <dbReference type="NCBI Taxonomy" id="6689"/>
    <lineage>
        <taxon>Eukaryota</taxon>
        <taxon>Metazoa</taxon>
        <taxon>Ecdysozoa</taxon>
        <taxon>Arthropoda</taxon>
        <taxon>Crustacea</taxon>
        <taxon>Multicrustacea</taxon>
        <taxon>Malacostraca</taxon>
        <taxon>Eumalacostraca</taxon>
        <taxon>Eucarida</taxon>
        <taxon>Decapoda</taxon>
        <taxon>Dendrobranchiata</taxon>
        <taxon>Penaeoidea</taxon>
        <taxon>Penaeidae</taxon>
        <taxon>Penaeus</taxon>
    </lineage>
</organism>
<feature type="compositionally biased region" description="Pro residues" evidence="1">
    <location>
        <begin position="141"/>
        <end position="156"/>
    </location>
</feature>
<keyword evidence="3" id="KW-1185">Reference proteome</keyword>
<gene>
    <name evidence="2" type="ORF">C7M84_000841</name>
</gene>
<dbReference type="EMBL" id="QCYY01001122">
    <property type="protein sequence ID" value="ROT80446.1"/>
    <property type="molecule type" value="Genomic_DNA"/>
</dbReference>
<sequence length="555" mass="59470">MLKLSRLRHNVNKISPVASGAHVEGVRLTYVSRCLAPRSLTLCVKKGLCPRPLRRGRLLRQPPKGTTGKKMLSSVLVEGGWRAAPQKVTGSECAVSSFTTAAHDTPAHPRSPRLPFLQCTQPRRHPYNHPPFAPRRIFSTQPPPSPPSPSRSPPQTAPSRLSHPQPALHASPTPDLPTSALYNHILQRASPSPPPSPPRNLTARASPSPSSHQQLLSPPTAPTPPPCPFFHPPHLPLLHRAASLPLSTQPPAPSLSTDSPLPMPPPAPLPQSRAPIPTPAIISTQSLHPTRAPPPSHLTSNPFPSPHTSPPSDPHHPSPHWPIPSRTPQGPSPSPSQPRLRIPLALAPSSLQPRRRPPPSLFQFRHHAPGDSPTPPLRIHPRSPLTQAAALPPSPRRTKPSPPPALHPWPAPLLSPHPPSPSLSTRPLQRLPTHPSPLPPLHPSRAASPPSLFQPPPPFPPLHPAPSHLPLLPSPAPRPSPLHATPLPAPSPPQPSLASPLPAPLSLHWQPHLPLPSVHPLPPPPFSHPAPPPGDSRLATSGRGTLRLIGRRTFE</sequence>
<dbReference type="Proteomes" id="UP000283509">
    <property type="component" value="Unassembled WGS sequence"/>
</dbReference>
<name>A0A423TVF7_PENVA</name>
<reference evidence="2 3" key="1">
    <citation type="submission" date="2018-04" db="EMBL/GenBank/DDBJ databases">
        <authorList>
            <person name="Zhang X."/>
            <person name="Yuan J."/>
            <person name="Li F."/>
            <person name="Xiang J."/>
        </authorList>
    </citation>
    <scope>NUCLEOTIDE SEQUENCE [LARGE SCALE GENOMIC DNA]</scope>
    <source>
        <tissue evidence="2">Muscle</tissue>
    </source>
</reference>
<protein>
    <submittedName>
        <fullName evidence="2">Uncharacterized protein</fullName>
    </submittedName>
</protein>
<feature type="region of interest" description="Disordered" evidence="1">
    <location>
        <begin position="101"/>
        <end position="555"/>
    </location>
</feature>
<feature type="compositionally biased region" description="Low complexity" evidence="1">
    <location>
        <begin position="496"/>
        <end position="512"/>
    </location>
</feature>
<evidence type="ECO:0000256" key="1">
    <source>
        <dbReference type="SAM" id="MobiDB-lite"/>
    </source>
</evidence>
<evidence type="ECO:0000313" key="3">
    <source>
        <dbReference type="Proteomes" id="UP000283509"/>
    </source>
</evidence>
<comment type="caution">
    <text evidence="2">The sequence shown here is derived from an EMBL/GenBank/DDBJ whole genome shotgun (WGS) entry which is preliminary data.</text>
</comment>
<proteinExistence type="predicted"/>
<feature type="compositionally biased region" description="Low complexity" evidence="1">
    <location>
        <begin position="422"/>
        <end position="433"/>
    </location>
</feature>
<feature type="compositionally biased region" description="Pro residues" evidence="1">
    <location>
        <begin position="219"/>
        <end position="235"/>
    </location>
</feature>
<feature type="compositionally biased region" description="Pro residues" evidence="1">
    <location>
        <begin position="392"/>
        <end position="421"/>
    </location>
</feature>
<feature type="compositionally biased region" description="Pro residues" evidence="1">
    <location>
        <begin position="513"/>
        <end position="534"/>
    </location>
</feature>
<accession>A0A423TVF7</accession>